<dbReference type="InterPro" id="IPR013324">
    <property type="entry name" value="RNA_pol_sigma_r3/r4-like"/>
</dbReference>
<dbReference type="Gene3D" id="1.10.1740.10">
    <property type="match status" value="1"/>
</dbReference>
<keyword evidence="3" id="KW-0731">Sigma factor</keyword>
<evidence type="ECO:0000256" key="3">
    <source>
        <dbReference type="ARBA" id="ARBA00023082"/>
    </source>
</evidence>
<gene>
    <name evidence="7" type="ORF">OCL06_08480</name>
</gene>
<dbReference type="SUPFAM" id="SSF88946">
    <property type="entry name" value="Sigma2 domain of RNA polymerase sigma factors"/>
    <property type="match status" value="1"/>
</dbReference>
<dbReference type="NCBIfam" id="TIGR02937">
    <property type="entry name" value="sigma70-ECF"/>
    <property type="match status" value="1"/>
</dbReference>
<dbReference type="InterPro" id="IPR013325">
    <property type="entry name" value="RNA_pol_sigma_r2"/>
</dbReference>
<reference evidence="8" key="1">
    <citation type="submission" date="2023-07" db="EMBL/GenBank/DDBJ databases">
        <title>Study on multiphase classification of strain Alteromonas salexigens isolated from the Yellow Sea.</title>
        <authorList>
            <person name="Sun L."/>
        </authorList>
    </citation>
    <scope>NUCLEOTIDE SEQUENCE [LARGE SCALE GENOMIC DNA]</scope>
    <source>
        <strain evidence="8">ASW11-19</strain>
    </source>
</reference>
<dbReference type="Proteomes" id="UP001209257">
    <property type="component" value="Unassembled WGS sequence"/>
</dbReference>
<protein>
    <submittedName>
        <fullName evidence="7">RNA polymerase sigma factor</fullName>
    </submittedName>
</protein>
<proteinExistence type="inferred from homology"/>
<comment type="caution">
    <text evidence="7">The sequence shown here is derived from an EMBL/GenBank/DDBJ whole genome shotgun (WGS) entry which is preliminary data.</text>
</comment>
<dbReference type="PANTHER" id="PTHR43133:SF46">
    <property type="entry name" value="RNA POLYMERASE SIGMA-70 FACTOR ECF SUBFAMILY"/>
    <property type="match status" value="1"/>
</dbReference>
<dbReference type="PANTHER" id="PTHR43133">
    <property type="entry name" value="RNA POLYMERASE ECF-TYPE SIGMA FACTO"/>
    <property type="match status" value="1"/>
</dbReference>
<sequence>METTHRSVVDAQDTFTMAREQALIEAAQAGDKQAYRQLYDRYVGRVHALSYRLTADQGLAEDATQEVFIQLWRKLDNYNAKSKFSTWLHSVTANITVSYMRKQRGWVHRMFNIEGSAAEHHTAEGSAGDVDLEAYIVRLPERARMVFVLHAIEGYRHEEIANMLNMAVGSSKAQFHRAKHLLKEWMGYTDE</sequence>
<accession>A0ABT2VNF5</accession>
<dbReference type="EMBL" id="JAOTJC010000007">
    <property type="protein sequence ID" value="MCU7554634.1"/>
    <property type="molecule type" value="Genomic_DNA"/>
</dbReference>
<dbReference type="InterPro" id="IPR039425">
    <property type="entry name" value="RNA_pol_sigma-70-like"/>
</dbReference>
<dbReference type="InterPro" id="IPR013249">
    <property type="entry name" value="RNA_pol_sigma70_r4_t2"/>
</dbReference>
<dbReference type="Pfam" id="PF04542">
    <property type="entry name" value="Sigma70_r2"/>
    <property type="match status" value="1"/>
</dbReference>
<organism evidence="7 8">
    <name type="scientific">Alteromonas salexigens</name>
    <dbReference type="NCBI Taxonomy" id="2982530"/>
    <lineage>
        <taxon>Bacteria</taxon>
        <taxon>Pseudomonadati</taxon>
        <taxon>Pseudomonadota</taxon>
        <taxon>Gammaproteobacteria</taxon>
        <taxon>Alteromonadales</taxon>
        <taxon>Alteromonadaceae</taxon>
        <taxon>Alteromonas/Salinimonas group</taxon>
        <taxon>Alteromonas</taxon>
    </lineage>
</organism>
<dbReference type="InterPro" id="IPR014284">
    <property type="entry name" value="RNA_pol_sigma-70_dom"/>
</dbReference>
<dbReference type="RefSeq" id="WP_262993451.1">
    <property type="nucleotide sequence ID" value="NZ_JAOTJC010000007.1"/>
</dbReference>
<keyword evidence="4" id="KW-0804">Transcription</keyword>
<dbReference type="InterPro" id="IPR036388">
    <property type="entry name" value="WH-like_DNA-bd_sf"/>
</dbReference>
<dbReference type="InterPro" id="IPR007627">
    <property type="entry name" value="RNA_pol_sigma70_r2"/>
</dbReference>
<evidence type="ECO:0000313" key="8">
    <source>
        <dbReference type="Proteomes" id="UP001209257"/>
    </source>
</evidence>
<feature type="domain" description="RNA polymerase sigma-70 region 2" evidence="5">
    <location>
        <begin position="38"/>
        <end position="104"/>
    </location>
</feature>
<evidence type="ECO:0000259" key="6">
    <source>
        <dbReference type="Pfam" id="PF08281"/>
    </source>
</evidence>
<name>A0ABT2VNF5_9ALTE</name>
<dbReference type="Gene3D" id="1.10.10.10">
    <property type="entry name" value="Winged helix-like DNA-binding domain superfamily/Winged helix DNA-binding domain"/>
    <property type="match status" value="1"/>
</dbReference>
<evidence type="ECO:0000313" key="7">
    <source>
        <dbReference type="EMBL" id="MCU7554634.1"/>
    </source>
</evidence>
<keyword evidence="8" id="KW-1185">Reference proteome</keyword>
<evidence type="ECO:0000256" key="4">
    <source>
        <dbReference type="ARBA" id="ARBA00023163"/>
    </source>
</evidence>
<feature type="domain" description="RNA polymerase sigma factor 70 region 4 type 2" evidence="6">
    <location>
        <begin position="131"/>
        <end position="179"/>
    </location>
</feature>
<dbReference type="SUPFAM" id="SSF88659">
    <property type="entry name" value="Sigma3 and sigma4 domains of RNA polymerase sigma factors"/>
    <property type="match status" value="1"/>
</dbReference>
<evidence type="ECO:0000256" key="1">
    <source>
        <dbReference type="ARBA" id="ARBA00010641"/>
    </source>
</evidence>
<comment type="similarity">
    <text evidence="1">Belongs to the sigma-70 factor family. ECF subfamily.</text>
</comment>
<evidence type="ECO:0000259" key="5">
    <source>
        <dbReference type="Pfam" id="PF04542"/>
    </source>
</evidence>
<keyword evidence="2" id="KW-0805">Transcription regulation</keyword>
<evidence type="ECO:0000256" key="2">
    <source>
        <dbReference type="ARBA" id="ARBA00023015"/>
    </source>
</evidence>
<dbReference type="Pfam" id="PF08281">
    <property type="entry name" value="Sigma70_r4_2"/>
    <property type="match status" value="1"/>
</dbReference>